<evidence type="ECO:0000313" key="1">
    <source>
        <dbReference type="EMBL" id="SEK98368.1"/>
    </source>
</evidence>
<dbReference type="STRING" id="641665.GCA_002104455_02842"/>
<dbReference type="AlphaFoldDB" id="A0A1H7LHP5"/>
<dbReference type="EMBL" id="FOBI01000004">
    <property type="protein sequence ID" value="SEK98368.1"/>
    <property type="molecule type" value="Genomic_DNA"/>
</dbReference>
<dbReference type="SUPFAM" id="SSF54593">
    <property type="entry name" value="Glyoxalase/Bleomycin resistance protein/Dihydroxybiphenyl dioxygenase"/>
    <property type="match status" value="1"/>
</dbReference>
<keyword evidence="2" id="KW-1185">Reference proteome</keyword>
<reference evidence="2" key="1">
    <citation type="submission" date="2016-10" db="EMBL/GenBank/DDBJ databases">
        <authorList>
            <person name="Varghese N."/>
            <person name="Submissions S."/>
        </authorList>
    </citation>
    <scope>NUCLEOTIDE SEQUENCE [LARGE SCALE GENOMIC DNA]</scope>
    <source>
        <strain evidence="2">CGMCC 1.9127</strain>
    </source>
</reference>
<organism evidence="1 2">
    <name type="scientific">Colwellia chukchiensis</name>
    <dbReference type="NCBI Taxonomy" id="641665"/>
    <lineage>
        <taxon>Bacteria</taxon>
        <taxon>Pseudomonadati</taxon>
        <taxon>Pseudomonadota</taxon>
        <taxon>Gammaproteobacteria</taxon>
        <taxon>Alteromonadales</taxon>
        <taxon>Colwelliaceae</taxon>
        <taxon>Colwellia</taxon>
    </lineage>
</organism>
<dbReference type="Proteomes" id="UP000199297">
    <property type="component" value="Unassembled WGS sequence"/>
</dbReference>
<sequence>MQVDDIRVFIPSKDYETSKSFYQALGFKMDYVSEELTLFENGDCYFFLQRFYNHDLANNLVLQLSVLDINEAYQRIASLEGFAFKYKPIQEERWGKVILLWGPSGELWQITEFIASEQIA</sequence>
<dbReference type="OrthoDB" id="674527at2"/>
<proteinExistence type="predicted"/>
<dbReference type="Gene3D" id="3.10.180.10">
    <property type="entry name" value="2,3-Dihydroxybiphenyl 1,2-Dioxygenase, domain 1"/>
    <property type="match status" value="1"/>
</dbReference>
<accession>A0A1H7LHP5</accession>
<name>A0A1H7LHP5_9GAMM</name>
<dbReference type="InterPro" id="IPR029068">
    <property type="entry name" value="Glyas_Bleomycin-R_OHBP_Dase"/>
</dbReference>
<protein>
    <recommendedName>
        <fullName evidence="3">Lactoylglutathione lyase</fullName>
    </recommendedName>
</protein>
<evidence type="ECO:0008006" key="3">
    <source>
        <dbReference type="Google" id="ProtNLM"/>
    </source>
</evidence>
<dbReference type="RefSeq" id="WP_085284373.1">
    <property type="nucleotide sequence ID" value="NZ_FOBI01000004.1"/>
</dbReference>
<gene>
    <name evidence="1" type="ORF">SAMN05216262_104164</name>
</gene>
<evidence type="ECO:0000313" key="2">
    <source>
        <dbReference type="Proteomes" id="UP000199297"/>
    </source>
</evidence>